<accession>A0A345ZW64</accession>
<feature type="transmembrane region" description="Helical" evidence="1">
    <location>
        <begin position="12"/>
        <end position="34"/>
    </location>
</feature>
<proteinExistence type="predicted"/>
<dbReference type="OrthoDB" id="8141091at2"/>
<evidence type="ECO:0000256" key="1">
    <source>
        <dbReference type="SAM" id="Phobius"/>
    </source>
</evidence>
<reference evidence="2 3" key="1">
    <citation type="submission" date="2018-07" db="EMBL/GenBank/DDBJ databases">
        <authorList>
            <person name="Quirk P.G."/>
            <person name="Krulwich T.A."/>
        </authorList>
    </citation>
    <scope>NUCLEOTIDE SEQUENCE [LARGE SCALE GENOMIC DNA]</scope>
    <source>
        <strain evidence="2 3">CC-BB4</strain>
    </source>
</reference>
<name>A0A345ZW64_9HYPH</name>
<sequence>MNWSMYTADRTTHLKIVVVGLAAALMIAVIGISARELNLGTDIMTAQNPTVIKAGGPVVLTDDSRGSTIR</sequence>
<dbReference type="Proteomes" id="UP000254889">
    <property type="component" value="Chromosome"/>
</dbReference>
<gene>
    <name evidence="2" type="ORF">DW352_11930</name>
</gene>
<keyword evidence="3" id="KW-1185">Reference proteome</keyword>
<dbReference type="KEGG" id="ptaw:DW352_11930"/>
<protein>
    <submittedName>
        <fullName evidence="2">Uncharacterized protein</fullName>
    </submittedName>
</protein>
<evidence type="ECO:0000313" key="3">
    <source>
        <dbReference type="Proteomes" id="UP000254889"/>
    </source>
</evidence>
<organism evidence="2 3">
    <name type="scientific">Pseudolabrys taiwanensis</name>
    <dbReference type="NCBI Taxonomy" id="331696"/>
    <lineage>
        <taxon>Bacteria</taxon>
        <taxon>Pseudomonadati</taxon>
        <taxon>Pseudomonadota</taxon>
        <taxon>Alphaproteobacteria</taxon>
        <taxon>Hyphomicrobiales</taxon>
        <taxon>Xanthobacteraceae</taxon>
        <taxon>Pseudolabrys</taxon>
    </lineage>
</organism>
<keyword evidence="1" id="KW-0812">Transmembrane</keyword>
<dbReference type="EMBL" id="CP031417">
    <property type="protein sequence ID" value="AXK81161.1"/>
    <property type="molecule type" value="Genomic_DNA"/>
</dbReference>
<dbReference type="AlphaFoldDB" id="A0A345ZW64"/>
<keyword evidence="1" id="KW-1133">Transmembrane helix</keyword>
<keyword evidence="1" id="KW-0472">Membrane</keyword>
<dbReference type="RefSeq" id="WP_115691507.1">
    <property type="nucleotide sequence ID" value="NZ_CP031417.1"/>
</dbReference>
<evidence type="ECO:0000313" key="2">
    <source>
        <dbReference type="EMBL" id="AXK81161.1"/>
    </source>
</evidence>